<evidence type="ECO:0000313" key="3">
    <source>
        <dbReference type="EMBL" id="KAE9267174.1"/>
    </source>
</evidence>
<feature type="chain" id="PRO_5036163973" description="Secreted protein" evidence="1">
    <location>
        <begin position="28"/>
        <end position="71"/>
    </location>
</feature>
<dbReference type="Proteomes" id="UP000434957">
    <property type="component" value="Unassembled WGS sequence"/>
</dbReference>
<evidence type="ECO:0000313" key="2">
    <source>
        <dbReference type="EMBL" id="KAE8959030.1"/>
    </source>
</evidence>
<dbReference type="Proteomes" id="UP000429607">
    <property type="component" value="Unassembled WGS sequence"/>
</dbReference>
<gene>
    <name evidence="2" type="ORF">PR001_g30862</name>
    <name evidence="3" type="ORF">PR003_g31867</name>
</gene>
<reference evidence="2 4" key="1">
    <citation type="submission" date="2018-09" db="EMBL/GenBank/DDBJ databases">
        <title>Genomic investigation of the strawberry pathogen Phytophthora fragariae indicates pathogenicity is determined by transcriptional variation in three key races.</title>
        <authorList>
            <person name="Adams T.M."/>
            <person name="Armitage A.D."/>
            <person name="Sobczyk M.K."/>
            <person name="Bates H.J."/>
            <person name="Dunwell J.M."/>
            <person name="Nellist C.F."/>
            <person name="Harrison R.J."/>
        </authorList>
    </citation>
    <scope>NUCLEOTIDE SEQUENCE [LARGE SCALE GENOMIC DNA]</scope>
    <source>
        <strain evidence="2 4">SCRP249</strain>
        <strain evidence="3 5">SCRP333</strain>
    </source>
</reference>
<dbReference type="AlphaFoldDB" id="A0A6A3GQ90"/>
<proteinExistence type="predicted"/>
<sequence length="71" mass="7926">MYLHRRYFCAPVSYFCLVVSVPGVALTCSTLEHLTTAPCVSSASCSARSSVLSIWLACHRRVRKGEFWSNL</sequence>
<organism evidence="2 4">
    <name type="scientific">Phytophthora rubi</name>
    <dbReference type="NCBI Taxonomy" id="129364"/>
    <lineage>
        <taxon>Eukaryota</taxon>
        <taxon>Sar</taxon>
        <taxon>Stramenopiles</taxon>
        <taxon>Oomycota</taxon>
        <taxon>Peronosporomycetes</taxon>
        <taxon>Peronosporales</taxon>
        <taxon>Peronosporaceae</taxon>
        <taxon>Phytophthora</taxon>
    </lineage>
</organism>
<name>A0A6A3GQ90_9STRA</name>
<evidence type="ECO:0008006" key="6">
    <source>
        <dbReference type="Google" id="ProtNLM"/>
    </source>
</evidence>
<accession>A0A6A3GQ90</accession>
<dbReference type="EMBL" id="QXFV01007342">
    <property type="protein sequence ID" value="KAE8959030.1"/>
    <property type="molecule type" value="Genomic_DNA"/>
</dbReference>
<protein>
    <recommendedName>
        <fullName evidence="6">Secreted protein</fullName>
    </recommendedName>
</protein>
<comment type="caution">
    <text evidence="2">The sequence shown here is derived from an EMBL/GenBank/DDBJ whole genome shotgun (WGS) entry which is preliminary data.</text>
</comment>
<keyword evidence="5" id="KW-1185">Reference proteome</keyword>
<dbReference type="EMBL" id="QXFT01007085">
    <property type="protein sequence ID" value="KAE9267174.1"/>
    <property type="molecule type" value="Genomic_DNA"/>
</dbReference>
<evidence type="ECO:0000313" key="4">
    <source>
        <dbReference type="Proteomes" id="UP000429607"/>
    </source>
</evidence>
<feature type="signal peptide" evidence="1">
    <location>
        <begin position="1"/>
        <end position="27"/>
    </location>
</feature>
<evidence type="ECO:0000256" key="1">
    <source>
        <dbReference type="SAM" id="SignalP"/>
    </source>
</evidence>
<keyword evidence="1" id="KW-0732">Signal</keyword>
<evidence type="ECO:0000313" key="5">
    <source>
        <dbReference type="Proteomes" id="UP000434957"/>
    </source>
</evidence>